<dbReference type="PANTHER" id="PTHR10414">
    <property type="entry name" value="ETHANOLAMINEPHOSPHOTRANSFERASE"/>
    <property type="match status" value="1"/>
</dbReference>
<evidence type="ECO:0000256" key="5">
    <source>
        <dbReference type="SAM" id="Phobius"/>
    </source>
</evidence>
<keyword evidence="3 5" id="KW-0472">Membrane</keyword>
<sequence length="320" mass="35809">MRRGRGNEPLRPEQLQTIKEHRYASRGSSISERYFQVFWCSLVPFIPKCIAPNTLTLTGLIINSVPSWSLVLAAFRFRLDVTEGQIGVMLALLWTAVFGVGFWSNRVPIIGMPLKYVPFLVISMVAILNISHFFSIISQGGAGKAGTTVANTSVLFPAFPFGLVLFLAIMVAVRSPLHLYTNHLVLFLITFGFVAVKVILKLVVDHMSKSEMTLIDSVLVGPFALFFNQYFNCPIPESFVLWCCCILAVADVLLYSSNVCIQIADYLNIYIFRVSKPPVLLVRQSLQSQQHHQLDVNAGFPVSTSSVRPSHYQRSRWGPH</sequence>
<keyword evidence="5" id="KW-0812">Transmembrane</keyword>
<evidence type="ECO:0000256" key="2">
    <source>
        <dbReference type="ARBA" id="ARBA00010441"/>
    </source>
</evidence>
<dbReference type="EMBL" id="JAKROA010000003">
    <property type="protein sequence ID" value="KAL5108995.1"/>
    <property type="molecule type" value="Genomic_DNA"/>
</dbReference>
<feature type="region of interest" description="Disordered" evidence="4">
    <location>
        <begin position="300"/>
        <end position="320"/>
    </location>
</feature>
<organism evidence="6 7">
    <name type="scientific">Taenia crassiceps</name>
    <dbReference type="NCBI Taxonomy" id="6207"/>
    <lineage>
        <taxon>Eukaryota</taxon>
        <taxon>Metazoa</taxon>
        <taxon>Spiralia</taxon>
        <taxon>Lophotrochozoa</taxon>
        <taxon>Platyhelminthes</taxon>
        <taxon>Cestoda</taxon>
        <taxon>Eucestoda</taxon>
        <taxon>Cyclophyllidea</taxon>
        <taxon>Taeniidae</taxon>
        <taxon>Taenia</taxon>
    </lineage>
</organism>
<name>A0ABR4QH90_9CEST</name>
<feature type="compositionally biased region" description="Basic residues" evidence="4">
    <location>
        <begin position="311"/>
        <end position="320"/>
    </location>
</feature>
<comment type="similarity">
    <text evidence="2">Belongs to the CDP-alcohol phosphatidyltransferase class-I family.</text>
</comment>
<dbReference type="InterPro" id="IPR014472">
    <property type="entry name" value="CHOPT"/>
</dbReference>
<comment type="caution">
    <text evidence="6">The sequence shown here is derived from an EMBL/GenBank/DDBJ whole genome shotgun (WGS) entry which is preliminary data.</text>
</comment>
<accession>A0ABR4QH90</accession>
<evidence type="ECO:0000256" key="4">
    <source>
        <dbReference type="SAM" id="MobiDB-lite"/>
    </source>
</evidence>
<protein>
    <submittedName>
        <fullName evidence="6">Cholinephosphotransferase 1</fullName>
    </submittedName>
</protein>
<feature type="transmembrane region" description="Helical" evidence="5">
    <location>
        <begin position="116"/>
        <end position="137"/>
    </location>
</feature>
<feature type="transmembrane region" description="Helical" evidence="5">
    <location>
        <begin position="179"/>
        <end position="200"/>
    </location>
</feature>
<keyword evidence="5" id="KW-1133">Transmembrane helix</keyword>
<evidence type="ECO:0000313" key="6">
    <source>
        <dbReference type="EMBL" id="KAL5108995.1"/>
    </source>
</evidence>
<gene>
    <name evidence="6" type="ORF">TcWFU_005757</name>
</gene>
<dbReference type="Proteomes" id="UP001651158">
    <property type="component" value="Unassembled WGS sequence"/>
</dbReference>
<dbReference type="PANTHER" id="PTHR10414:SF37">
    <property type="entry name" value="BB IN A BOXCAR, ISOFORM C"/>
    <property type="match status" value="1"/>
</dbReference>
<reference evidence="6 7" key="1">
    <citation type="journal article" date="2022" name="Front. Cell. Infect. Microbiol.">
        <title>The Genomes of Two Strains of Taenia crassiceps the Animal Model for the Study of Human Cysticercosis.</title>
        <authorList>
            <person name="Bobes R.J."/>
            <person name="Estrada K."/>
            <person name="Rios-Valencia D.G."/>
            <person name="Calderon-Gallegos A."/>
            <person name="de la Torre P."/>
            <person name="Carrero J.C."/>
            <person name="Sanchez-Flores A."/>
            <person name="Laclette J.P."/>
        </authorList>
    </citation>
    <scope>NUCLEOTIDE SEQUENCE [LARGE SCALE GENOMIC DNA]</scope>
    <source>
        <strain evidence="6">WFUcys</strain>
    </source>
</reference>
<feature type="transmembrane region" description="Helical" evidence="5">
    <location>
        <begin position="86"/>
        <end position="104"/>
    </location>
</feature>
<keyword evidence="7" id="KW-1185">Reference proteome</keyword>
<evidence type="ECO:0000313" key="7">
    <source>
        <dbReference type="Proteomes" id="UP001651158"/>
    </source>
</evidence>
<feature type="transmembrane region" description="Helical" evidence="5">
    <location>
        <begin position="149"/>
        <end position="173"/>
    </location>
</feature>
<proteinExistence type="inferred from homology"/>
<evidence type="ECO:0000256" key="1">
    <source>
        <dbReference type="ARBA" id="ARBA00004370"/>
    </source>
</evidence>
<evidence type="ECO:0000256" key="3">
    <source>
        <dbReference type="ARBA" id="ARBA00023136"/>
    </source>
</evidence>
<comment type="subcellular location">
    <subcellularLocation>
        <location evidence="1">Membrane</location>
    </subcellularLocation>
</comment>
<feature type="transmembrane region" description="Helical" evidence="5">
    <location>
        <begin position="238"/>
        <end position="256"/>
    </location>
</feature>